<dbReference type="InterPro" id="IPR032876">
    <property type="entry name" value="J_dom"/>
</dbReference>
<dbReference type="AlphaFoldDB" id="A0A1G9NPB1"/>
<feature type="domain" description="Tip attachment protein J" evidence="1">
    <location>
        <begin position="2"/>
        <end position="38"/>
    </location>
</feature>
<evidence type="ECO:0000313" key="3">
    <source>
        <dbReference type="EMBL" id="SDL88204.1"/>
    </source>
</evidence>
<name>A0A1G9NPB1_9RHOB</name>
<protein>
    <submittedName>
        <fullName evidence="3">Putative phage tail protein</fullName>
    </submittedName>
</protein>
<evidence type="ECO:0000259" key="1">
    <source>
        <dbReference type="Pfam" id="PF13550"/>
    </source>
</evidence>
<feature type="domain" description="Rcc01698-like C-terminal" evidence="2">
    <location>
        <begin position="130"/>
        <end position="229"/>
    </location>
</feature>
<reference evidence="3 4" key="1">
    <citation type="submission" date="2016-10" db="EMBL/GenBank/DDBJ databases">
        <authorList>
            <person name="de Groot N.N."/>
        </authorList>
    </citation>
    <scope>NUCLEOTIDE SEQUENCE [LARGE SCALE GENOMIC DNA]</scope>
    <source>
        <strain evidence="3 4">DSM 25294</strain>
    </source>
</reference>
<dbReference type="Pfam" id="PF13550">
    <property type="entry name" value="Phage-tail_3"/>
    <property type="match status" value="1"/>
</dbReference>
<evidence type="ECO:0000259" key="2">
    <source>
        <dbReference type="Pfam" id="PF23666"/>
    </source>
</evidence>
<dbReference type="Pfam" id="PF23666">
    <property type="entry name" value="Rcc01698_C"/>
    <property type="match status" value="1"/>
</dbReference>
<organism evidence="3 4">
    <name type="scientific">Aliiruegeria lutimaris</name>
    <dbReference type="NCBI Taxonomy" id="571298"/>
    <lineage>
        <taxon>Bacteria</taxon>
        <taxon>Pseudomonadati</taxon>
        <taxon>Pseudomonadota</taxon>
        <taxon>Alphaproteobacteria</taxon>
        <taxon>Rhodobacterales</taxon>
        <taxon>Roseobacteraceae</taxon>
        <taxon>Aliiruegeria</taxon>
    </lineage>
</organism>
<dbReference type="STRING" id="571298.SAMN04488026_11262"/>
<dbReference type="InterPro" id="IPR056490">
    <property type="entry name" value="Rcc01698_C"/>
</dbReference>
<dbReference type="Proteomes" id="UP000199382">
    <property type="component" value="Unassembled WGS sequence"/>
</dbReference>
<sequence>MDSVSFTLPPSAASVNVGDVVELTYGECRANFRIDRVEIGEARRVEAVRVEPDLFRPPKDLEDVVSLPKPAVAMPVFSRLLDLPLITGEEDPVAPYLAVSAQPWPGSVAVYSSAEDDGYSLNTVVQDRSVFGMTQTPLLAASCGLLDRGAQLRVKVQNGVLASATRTALLNGANSLAIGNGANSDWEILQFQEAELVAVDTYVLSGLLRGQLGTDAVMPSVWPEGSLVVLLDGAPAQIELASSIRGLERHYRVGPADRGYSDPSFQHFIHTANGTGLRPYLPVHLKAVLDTAGNTLISWIRRSRIDGDSWEGLDIPLGEESERYLVQVLEADGAVIREEETNQPSWFYSAELKSADAAFEIAAVQVAQMSERYGVGPFQRIEIHE</sequence>
<proteinExistence type="predicted"/>
<keyword evidence="4" id="KW-1185">Reference proteome</keyword>
<evidence type="ECO:0000313" key="4">
    <source>
        <dbReference type="Proteomes" id="UP000199382"/>
    </source>
</evidence>
<accession>A0A1G9NPB1</accession>
<gene>
    <name evidence="3" type="ORF">SAMN04488026_11262</name>
</gene>
<dbReference type="EMBL" id="FNEK01000126">
    <property type="protein sequence ID" value="SDL88204.1"/>
    <property type="molecule type" value="Genomic_DNA"/>
</dbReference>